<keyword evidence="4 6" id="KW-1133">Transmembrane helix</keyword>
<name>A0A1I5KMF7_9RHOB</name>
<feature type="transmembrane region" description="Helical" evidence="6">
    <location>
        <begin position="763"/>
        <end position="789"/>
    </location>
</feature>
<feature type="transmembrane region" description="Helical" evidence="6">
    <location>
        <begin position="712"/>
        <end position="743"/>
    </location>
</feature>
<dbReference type="PANTHER" id="PTHR30287:SF1">
    <property type="entry name" value="INNER MEMBRANE PROTEIN"/>
    <property type="match status" value="1"/>
</dbReference>
<gene>
    <name evidence="8" type="ORF">SAMN04488047_101206</name>
</gene>
<keyword evidence="5 6" id="KW-0472">Membrane</keyword>
<dbReference type="InterPro" id="IPR003838">
    <property type="entry name" value="ABC3_permease_C"/>
</dbReference>
<proteinExistence type="predicted"/>
<sequence length="844" mass="88654">MSAAVAARIARRELRGGLKGFRVFLACLALGIAAIAAVGLVRESIRAGLDREGAVLLGGDASVEFTYRFASPEERAFLDGIATEVVEITDFRSMAVVDRGGESERALTEVKGVDDGYPIYGEVRLEPDMPLAEAFEGRDGRPGAVMDPILIDRLGLSPGDTFRLGTKDFVLMAAITREPDDAGGGFDLGPRTMVLTRDLDGAELLQPGTLFESEYYLALPEDADLDALEARAEEALAETGFRWRDRRNGAPGVERFVDRLAAFLVLVGLAGLAVGGVGVASAVRAHLEEKTGTIATLKTLGAEGRTIFMVYLMQIGALTALGLAIGLVLGAGVPLAFSPLIQAQLPVPVEFGLHPGPLLEAALYGLLAALLFTLWPLARTEDIRAAQLFRDAVGRTRGLPRPIYLVVLAAILAALVGSAAWLSGLAKLTLWSAGGIAAAFVALLLVAWGVRALARHLASTRAAQGRSALRLALGAVGGPGGEAASVVLSLGLGLTVLAAIGQIDSNLRNAIARDLPDVAPSYFMVDIQPNQIDGFLDRLNDDPAVSQVETAPMLRGIVTRINDRPAREVAGDHWVVSGDRGVTYADRPSEDTRVTAGEWWPEDYDGPPQISFAAEEAEEIGLELGDTLTLNVLGRDITGTITSFREVDFSTAGIGFVLTMNPAALRGAPHTYIATIHAEEEAEAQILRDLASAYPNITAIRVRDAIDRVSEVLAGIAAAITYGALATLITGFVVLIGAAAAGVRARTYEAAVLKTLGASRRTILLSFALRSALLGAAAGALAIVAGGLAGWAVSRFVMETSFAFEPVSAVLIVLGGVMLTTLAGLAFAWGPLAARPARVLRARE</sequence>
<dbReference type="OrthoDB" id="9775544at2"/>
<evidence type="ECO:0000256" key="2">
    <source>
        <dbReference type="ARBA" id="ARBA00022475"/>
    </source>
</evidence>
<reference evidence="8 9" key="1">
    <citation type="submission" date="2016-10" db="EMBL/GenBank/DDBJ databases">
        <authorList>
            <person name="de Groot N.N."/>
        </authorList>
    </citation>
    <scope>NUCLEOTIDE SEQUENCE [LARGE SCALE GENOMIC DNA]</scope>
    <source>
        <strain evidence="8 9">DSM 19547</strain>
    </source>
</reference>
<evidence type="ECO:0000313" key="8">
    <source>
        <dbReference type="EMBL" id="SFO86229.1"/>
    </source>
</evidence>
<evidence type="ECO:0000256" key="1">
    <source>
        <dbReference type="ARBA" id="ARBA00004651"/>
    </source>
</evidence>
<evidence type="ECO:0000259" key="7">
    <source>
        <dbReference type="Pfam" id="PF02687"/>
    </source>
</evidence>
<evidence type="ECO:0000256" key="5">
    <source>
        <dbReference type="ARBA" id="ARBA00023136"/>
    </source>
</evidence>
<feature type="transmembrane region" description="Helical" evidence="6">
    <location>
        <begin position="399"/>
        <end position="422"/>
    </location>
</feature>
<evidence type="ECO:0000256" key="4">
    <source>
        <dbReference type="ARBA" id="ARBA00022989"/>
    </source>
</evidence>
<feature type="transmembrane region" description="Helical" evidence="6">
    <location>
        <begin position="21"/>
        <end position="41"/>
    </location>
</feature>
<feature type="transmembrane region" description="Helical" evidence="6">
    <location>
        <begin position="361"/>
        <end position="378"/>
    </location>
</feature>
<evidence type="ECO:0000313" key="9">
    <source>
        <dbReference type="Proteomes" id="UP000199356"/>
    </source>
</evidence>
<dbReference type="Proteomes" id="UP000199356">
    <property type="component" value="Unassembled WGS sequence"/>
</dbReference>
<feature type="transmembrane region" description="Helical" evidence="6">
    <location>
        <begin position="260"/>
        <end position="287"/>
    </location>
</feature>
<feature type="transmembrane region" description="Helical" evidence="6">
    <location>
        <begin position="471"/>
        <end position="500"/>
    </location>
</feature>
<dbReference type="EMBL" id="FOXA01000001">
    <property type="protein sequence ID" value="SFO86229.1"/>
    <property type="molecule type" value="Genomic_DNA"/>
</dbReference>
<dbReference type="AlphaFoldDB" id="A0A1I5KMF7"/>
<dbReference type="PANTHER" id="PTHR30287">
    <property type="entry name" value="MEMBRANE COMPONENT OF PREDICTED ABC SUPERFAMILY METABOLITE UPTAKE TRANSPORTER"/>
    <property type="match status" value="1"/>
</dbReference>
<keyword evidence="9" id="KW-1185">Reference proteome</keyword>
<protein>
    <submittedName>
        <fullName evidence="8">Putative ABC transport system permease protein</fullName>
    </submittedName>
</protein>
<accession>A0A1I5KMF7</accession>
<dbReference type="GO" id="GO:0005886">
    <property type="term" value="C:plasma membrane"/>
    <property type="evidence" value="ECO:0007669"/>
    <property type="project" value="UniProtKB-SubCell"/>
</dbReference>
<keyword evidence="2" id="KW-1003">Cell membrane</keyword>
<dbReference type="RefSeq" id="WP_093416522.1">
    <property type="nucleotide sequence ID" value="NZ_FOXA01000001.1"/>
</dbReference>
<feature type="transmembrane region" description="Helical" evidence="6">
    <location>
        <begin position="428"/>
        <end position="450"/>
    </location>
</feature>
<feature type="transmembrane region" description="Helical" evidence="6">
    <location>
        <begin position="809"/>
        <end position="834"/>
    </location>
</feature>
<feature type="domain" description="ABC3 transporter permease C-terminal" evidence="7">
    <location>
        <begin position="267"/>
        <end position="379"/>
    </location>
</feature>
<dbReference type="STRING" id="441119.SAMN04488047_101206"/>
<evidence type="ECO:0000256" key="3">
    <source>
        <dbReference type="ARBA" id="ARBA00022692"/>
    </source>
</evidence>
<feature type="domain" description="ABC3 transporter permease C-terminal" evidence="7">
    <location>
        <begin position="725"/>
        <end position="829"/>
    </location>
</feature>
<dbReference type="InterPro" id="IPR038766">
    <property type="entry name" value="Membrane_comp_ABC_pdt"/>
</dbReference>
<keyword evidence="3 6" id="KW-0812">Transmembrane</keyword>
<dbReference type="Pfam" id="PF02687">
    <property type="entry name" value="FtsX"/>
    <property type="match status" value="2"/>
</dbReference>
<feature type="transmembrane region" description="Helical" evidence="6">
    <location>
        <begin position="308"/>
        <end position="341"/>
    </location>
</feature>
<organism evidence="8 9">
    <name type="scientific">Tranquillimonas alkanivorans</name>
    <dbReference type="NCBI Taxonomy" id="441119"/>
    <lineage>
        <taxon>Bacteria</taxon>
        <taxon>Pseudomonadati</taxon>
        <taxon>Pseudomonadota</taxon>
        <taxon>Alphaproteobacteria</taxon>
        <taxon>Rhodobacterales</taxon>
        <taxon>Roseobacteraceae</taxon>
        <taxon>Tranquillimonas</taxon>
    </lineage>
</organism>
<comment type="subcellular location">
    <subcellularLocation>
        <location evidence="1">Cell membrane</location>
        <topology evidence="1">Multi-pass membrane protein</topology>
    </subcellularLocation>
</comment>
<evidence type="ECO:0000256" key="6">
    <source>
        <dbReference type="SAM" id="Phobius"/>
    </source>
</evidence>